<protein>
    <submittedName>
        <fullName evidence="1">Uncharacterized protein</fullName>
    </submittedName>
</protein>
<evidence type="ECO:0000313" key="2">
    <source>
        <dbReference type="Proteomes" id="UP000784294"/>
    </source>
</evidence>
<evidence type="ECO:0000313" key="1">
    <source>
        <dbReference type="EMBL" id="VEL20787.1"/>
    </source>
</evidence>
<dbReference type="OrthoDB" id="6260023at2759"/>
<sequence>MNQKLQLYYSRNETTRLRIDALVERCREENQARRDMLQLWESTVGQMAKRESDFEDLAKVMWTLLGF</sequence>
<keyword evidence="2" id="KW-1185">Reference proteome</keyword>
<accession>A0A448WUY8</accession>
<dbReference type="AlphaFoldDB" id="A0A448WUY8"/>
<reference evidence="1" key="1">
    <citation type="submission" date="2018-11" db="EMBL/GenBank/DDBJ databases">
        <authorList>
            <consortium name="Pathogen Informatics"/>
        </authorList>
    </citation>
    <scope>NUCLEOTIDE SEQUENCE</scope>
</reference>
<dbReference type="EMBL" id="CAAALY010048004">
    <property type="protein sequence ID" value="VEL20787.1"/>
    <property type="molecule type" value="Genomic_DNA"/>
</dbReference>
<gene>
    <name evidence="1" type="ORF">PXEA_LOCUS14227</name>
</gene>
<dbReference type="Proteomes" id="UP000784294">
    <property type="component" value="Unassembled WGS sequence"/>
</dbReference>
<organism evidence="1 2">
    <name type="scientific">Protopolystoma xenopodis</name>
    <dbReference type="NCBI Taxonomy" id="117903"/>
    <lineage>
        <taxon>Eukaryota</taxon>
        <taxon>Metazoa</taxon>
        <taxon>Spiralia</taxon>
        <taxon>Lophotrochozoa</taxon>
        <taxon>Platyhelminthes</taxon>
        <taxon>Monogenea</taxon>
        <taxon>Polyopisthocotylea</taxon>
        <taxon>Polystomatidea</taxon>
        <taxon>Polystomatidae</taxon>
        <taxon>Protopolystoma</taxon>
    </lineage>
</organism>
<name>A0A448WUY8_9PLAT</name>
<proteinExistence type="predicted"/>
<comment type="caution">
    <text evidence="1">The sequence shown here is derived from an EMBL/GenBank/DDBJ whole genome shotgun (WGS) entry which is preliminary data.</text>
</comment>